<dbReference type="PANTHER" id="PTHR15364:SF0">
    <property type="entry name" value="2'-DEOXYNUCLEOSIDE 5'-PHOSPHATE N-HYDROLASE 1"/>
    <property type="match status" value="1"/>
</dbReference>
<dbReference type="Gene3D" id="3.40.50.450">
    <property type="match status" value="1"/>
</dbReference>
<dbReference type="OrthoDB" id="9795789at2"/>
<comment type="caution">
    <text evidence="1">The sequence shown here is derived from an EMBL/GenBank/DDBJ whole genome shotgun (WGS) entry which is preliminary data.</text>
</comment>
<accession>A0A317E858</accession>
<evidence type="ECO:0000313" key="2">
    <source>
        <dbReference type="Proteomes" id="UP000246077"/>
    </source>
</evidence>
<proteinExistence type="predicted"/>
<organism evidence="1 2">
    <name type="scientific">Zavarzinia compransoris</name>
    <dbReference type="NCBI Taxonomy" id="1264899"/>
    <lineage>
        <taxon>Bacteria</taxon>
        <taxon>Pseudomonadati</taxon>
        <taxon>Pseudomonadota</taxon>
        <taxon>Alphaproteobacteria</taxon>
        <taxon>Rhodospirillales</taxon>
        <taxon>Zavarziniaceae</taxon>
        <taxon>Zavarzinia</taxon>
    </lineage>
</organism>
<dbReference type="AlphaFoldDB" id="A0A317E858"/>
<dbReference type="Pfam" id="PF05014">
    <property type="entry name" value="Nuc_deoxyrib_tr"/>
    <property type="match status" value="1"/>
</dbReference>
<dbReference type="PANTHER" id="PTHR15364">
    <property type="entry name" value="2'-DEOXYNUCLEOSIDE 5'-PHOSPHATE N-HYDROLASE 1"/>
    <property type="match status" value="1"/>
</dbReference>
<dbReference type="InterPro" id="IPR051239">
    <property type="entry name" value="2'-dNMP_N-hydrolase"/>
</dbReference>
<dbReference type="GO" id="GO:0070694">
    <property type="term" value="F:5-hydroxymethyl-dUMP N-hydrolase activity"/>
    <property type="evidence" value="ECO:0007669"/>
    <property type="project" value="TreeGrafter"/>
</dbReference>
<name>A0A317E858_9PROT</name>
<keyword evidence="2" id="KW-1185">Reference proteome</keyword>
<dbReference type="GO" id="GO:0016740">
    <property type="term" value="F:transferase activity"/>
    <property type="evidence" value="ECO:0007669"/>
    <property type="project" value="UniProtKB-KW"/>
</dbReference>
<evidence type="ECO:0000313" key="1">
    <source>
        <dbReference type="EMBL" id="PWR22436.1"/>
    </source>
</evidence>
<sequence>MPSIYLAGPEVFHAEAIALGRAKQALCAALGFEGLYPLDGEVPAGDLPAPDLGRAIYRANVGLIRRADAVIANLTPFRGPGADAGTVFEVGFALGLGKPVFGYRNVGDGYLDRVRTWNGVPLSRDGAGRPLDRDGLLVEDFGFGDNLMIDAALIEGGLPVVEHDAAPGAELTDLTAFAFCLKRAQALLAG</sequence>
<dbReference type="RefSeq" id="WP_109921079.1">
    <property type="nucleotide sequence ID" value="NZ_QGLF01000002.1"/>
</dbReference>
<dbReference type="InterPro" id="IPR007710">
    <property type="entry name" value="Nucleoside_deoxyribTrfase"/>
</dbReference>
<reference evidence="2" key="1">
    <citation type="submission" date="2018-05" db="EMBL/GenBank/DDBJ databases">
        <title>Zavarzinia sp. HR-AS.</title>
        <authorList>
            <person name="Lee Y."/>
            <person name="Jeon C.O."/>
        </authorList>
    </citation>
    <scope>NUCLEOTIDE SEQUENCE [LARGE SCALE GENOMIC DNA]</scope>
    <source>
        <strain evidence="2">DSM 1231</strain>
    </source>
</reference>
<dbReference type="Proteomes" id="UP000246077">
    <property type="component" value="Unassembled WGS sequence"/>
</dbReference>
<dbReference type="GO" id="GO:0009159">
    <property type="term" value="P:deoxyribonucleoside monophosphate catabolic process"/>
    <property type="evidence" value="ECO:0007669"/>
    <property type="project" value="TreeGrafter"/>
</dbReference>
<protein>
    <submittedName>
        <fullName evidence="1">Nucleoside 2-deoxyribosyltransferase</fullName>
    </submittedName>
</protein>
<dbReference type="EMBL" id="QGLF01000002">
    <property type="protein sequence ID" value="PWR22436.1"/>
    <property type="molecule type" value="Genomic_DNA"/>
</dbReference>
<keyword evidence="1" id="KW-0808">Transferase</keyword>
<gene>
    <name evidence="1" type="ORF">DKG75_09125</name>
</gene>
<dbReference type="SUPFAM" id="SSF52309">
    <property type="entry name" value="N-(deoxy)ribosyltransferase-like"/>
    <property type="match status" value="1"/>
</dbReference>